<evidence type="ECO:0008006" key="3">
    <source>
        <dbReference type="Google" id="ProtNLM"/>
    </source>
</evidence>
<accession>A0ABU9VGL6</accession>
<dbReference type="Proteomes" id="UP001418796">
    <property type="component" value="Unassembled WGS sequence"/>
</dbReference>
<dbReference type="EMBL" id="JBCITK010000001">
    <property type="protein sequence ID" value="MEN0642765.1"/>
    <property type="molecule type" value="Genomic_DNA"/>
</dbReference>
<comment type="caution">
    <text evidence="1">The sequence shown here is derived from an EMBL/GenBank/DDBJ whole genome shotgun (WGS) entry which is preliminary data.</text>
</comment>
<gene>
    <name evidence="1" type="ORF">MKY91_06270</name>
</gene>
<proteinExistence type="predicted"/>
<organism evidence="1 2">
    <name type="scientific">Alkalicoccobacillus gibsonii</name>
    <dbReference type="NCBI Taxonomy" id="79881"/>
    <lineage>
        <taxon>Bacteria</taxon>
        <taxon>Bacillati</taxon>
        <taxon>Bacillota</taxon>
        <taxon>Bacilli</taxon>
        <taxon>Bacillales</taxon>
        <taxon>Bacillaceae</taxon>
        <taxon>Alkalicoccobacillus</taxon>
    </lineage>
</organism>
<dbReference type="RefSeq" id="WP_203090368.1">
    <property type="nucleotide sequence ID" value="NZ_JAEUZA010000005.1"/>
</dbReference>
<sequence length="83" mass="9941">MEVLLNRKDEKRQAGELIYAKNKHLYALFEDEDERFSYLLVSLTEFKIIQYYDDLPTNDEITFDIEDEIESVHHHSQSKITFA</sequence>
<name>A0ABU9VGL6_9BACI</name>
<evidence type="ECO:0000313" key="1">
    <source>
        <dbReference type="EMBL" id="MEN0642765.1"/>
    </source>
</evidence>
<evidence type="ECO:0000313" key="2">
    <source>
        <dbReference type="Proteomes" id="UP001418796"/>
    </source>
</evidence>
<reference evidence="1 2" key="1">
    <citation type="submission" date="2024-03" db="EMBL/GenBank/DDBJ databases">
        <title>Bacilli Hybrid Assemblies.</title>
        <authorList>
            <person name="Kovac J."/>
        </authorList>
    </citation>
    <scope>NUCLEOTIDE SEQUENCE [LARGE SCALE GENOMIC DNA]</scope>
    <source>
        <strain evidence="1 2">FSL R7-0666</strain>
    </source>
</reference>
<protein>
    <recommendedName>
        <fullName evidence="3">DUF1292 domain-containing protein</fullName>
    </recommendedName>
</protein>
<keyword evidence="2" id="KW-1185">Reference proteome</keyword>